<dbReference type="InterPro" id="IPR000055">
    <property type="entry name" value="Restrct_endonuc_typeI_TRD"/>
</dbReference>
<comment type="caution">
    <text evidence="5">The sequence shown here is derived from an EMBL/GenBank/DDBJ whole genome shotgun (WGS) entry which is preliminary data.</text>
</comment>
<dbReference type="RefSeq" id="WP_141879445.1">
    <property type="nucleotide sequence ID" value="NZ_VFOM01000001.1"/>
</dbReference>
<name>A0A542YGD4_9MICO</name>
<gene>
    <name evidence="5" type="ORF">FB562_0208</name>
</gene>
<organism evidence="5 6">
    <name type="scientific">Homoserinimonas aerilata</name>
    <dbReference type="NCBI Taxonomy" id="1162970"/>
    <lineage>
        <taxon>Bacteria</taxon>
        <taxon>Bacillati</taxon>
        <taxon>Actinomycetota</taxon>
        <taxon>Actinomycetes</taxon>
        <taxon>Micrococcales</taxon>
        <taxon>Microbacteriaceae</taxon>
        <taxon>Homoserinimonas</taxon>
    </lineage>
</organism>
<dbReference type="PANTHER" id="PTHR30408">
    <property type="entry name" value="TYPE-1 RESTRICTION ENZYME ECOKI SPECIFICITY PROTEIN"/>
    <property type="match status" value="1"/>
</dbReference>
<protein>
    <submittedName>
        <fullName evidence="5">Type I restriction enzyme S subunit</fullName>
    </submittedName>
</protein>
<reference evidence="5 6" key="1">
    <citation type="submission" date="2019-06" db="EMBL/GenBank/DDBJ databases">
        <title>Sequencing the genomes of 1000 actinobacteria strains.</title>
        <authorList>
            <person name="Klenk H.-P."/>
        </authorList>
    </citation>
    <scope>NUCLEOTIDE SEQUENCE [LARGE SCALE GENOMIC DNA]</scope>
    <source>
        <strain evidence="5 6">DSM 26477</strain>
    </source>
</reference>
<feature type="domain" description="Type I restriction modification DNA specificity" evidence="4">
    <location>
        <begin position="203"/>
        <end position="340"/>
    </location>
</feature>
<dbReference type="InterPro" id="IPR052021">
    <property type="entry name" value="Type-I_RS_S_subunit"/>
</dbReference>
<dbReference type="OrthoDB" id="9798929at2"/>
<evidence type="ECO:0000313" key="5">
    <source>
        <dbReference type="EMBL" id="TQL47160.1"/>
    </source>
</evidence>
<evidence type="ECO:0000313" key="6">
    <source>
        <dbReference type="Proteomes" id="UP000317998"/>
    </source>
</evidence>
<dbReference type="PANTHER" id="PTHR30408:SF13">
    <property type="entry name" value="TYPE I RESTRICTION ENZYME HINDI SPECIFICITY SUBUNIT"/>
    <property type="match status" value="1"/>
</dbReference>
<dbReference type="EMBL" id="VFOM01000001">
    <property type="protein sequence ID" value="TQL47160.1"/>
    <property type="molecule type" value="Genomic_DNA"/>
</dbReference>
<keyword evidence="6" id="KW-1185">Reference proteome</keyword>
<dbReference type="CDD" id="cd17273">
    <property type="entry name" value="RMtype1_S_EcoJA69PI-TRD1-CR1_like"/>
    <property type="match status" value="1"/>
</dbReference>
<sequence length="399" mass="43049">MSDWVTTNLGSLCSFRAGSAFPQVEQGSPGGSVPFIKVSDFSLPGNQKYVTVANNWLSEEQIARLRPVLAPKGASLFAKIGEGLKAERVRIATQPTAYDNNLMAATARPGMAEPGFLYFLLRYIGIAQFTEGTALPYLKQSVLDAAMCRIPSRAEQRAIAEVLGALDDKIAANTKLAHTADDLAVASFHHAARGAAYIGDTFADVAKVSGGGTPSTKVPEYWGGDIPWATPTDITALVGPYLESTSRTITEEGLGACSSELFAPGAILMTSRATIGAFAVAQVPTAVNQGFIVVEPHDEDLRYWILHDMRRRVDEFIAMANGATFLELSRGNFKKFQVRLADSEVMRSFGRQAATLHDSARQALRENRALAELRDTLLPELMSGRLRVQDAHTAIADVS</sequence>
<evidence type="ECO:0000256" key="3">
    <source>
        <dbReference type="ARBA" id="ARBA00023125"/>
    </source>
</evidence>
<feature type="domain" description="Type I restriction modification DNA specificity" evidence="4">
    <location>
        <begin position="1"/>
        <end position="175"/>
    </location>
</feature>
<dbReference type="Pfam" id="PF01420">
    <property type="entry name" value="Methylase_S"/>
    <property type="match status" value="2"/>
</dbReference>
<comment type="similarity">
    <text evidence="1">Belongs to the type-I restriction system S methylase family.</text>
</comment>
<evidence type="ECO:0000256" key="1">
    <source>
        <dbReference type="ARBA" id="ARBA00010923"/>
    </source>
</evidence>
<dbReference type="SUPFAM" id="SSF116734">
    <property type="entry name" value="DNA methylase specificity domain"/>
    <property type="match status" value="2"/>
</dbReference>
<evidence type="ECO:0000259" key="4">
    <source>
        <dbReference type="Pfam" id="PF01420"/>
    </source>
</evidence>
<accession>A0A542YGD4</accession>
<dbReference type="Proteomes" id="UP000317998">
    <property type="component" value="Unassembled WGS sequence"/>
</dbReference>
<dbReference type="Gene3D" id="3.90.220.20">
    <property type="entry name" value="DNA methylase specificity domains"/>
    <property type="match status" value="2"/>
</dbReference>
<dbReference type="InterPro" id="IPR044946">
    <property type="entry name" value="Restrct_endonuc_typeI_TRD_sf"/>
</dbReference>
<dbReference type="AlphaFoldDB" id="A0A542YGD4"/>
<dbReference type="Gene3D" id="1.10.287.1120">
    <property type="entry name" value="Bipartite methylase S protein"/>
    <property type="match status" value="1"/>
</dbReference>
<dbReference type="GO" id="GO:0009307">
    <property type="term" value="P:DNA restriction-modification system"/>
    <property type="evidence" value="ECO:0007669"/>
    <property type="project" value="UniProtKB-KW"/>
</dbReference>
<dbReference type="GO" id="GO:0003677">
    <property type="term" value="F:DNA binding"/>
    <property type="evidence" value="ECO:0007669"/>
    <property type="project" value="UniProtKB-KW"/>
</dbReference>
<proteinExistence type="inferred from homology"/>
<keyword evidence="2" id="KW-0680">Restriction system</keyword>
<keyword evidence="3" id="KW-0238">DNA-binding</keyword>
<evidence type="ECO:0000256" key="2">
    <source>
        <dbReference type="ARBA" id="ARBA00022747"/>
    </source>
</evidence>